<feature type="compositionally biased region" description="Low complexity" evidence="2">
    <location>
        <begin position="46"/>
        <end position="62"/>
    </location>
</feature>
<evidence type="ECO:0000313" key="5">
    <source>
        <dbReference type="Proteomes" id="UP000267096"/>
    </source>
</evidence>
<feature type="domain" description="ASD2" evidence="3">
    <location>
        <begin position="335"/>
        <end position="501"/>
    </location>
</feature>
<evidence type="ECO:0000256" key="1">
    <source>
        <dbReference type="SAM" id="Coils"/>
    </source>
</evidence>
<feature type="compositionally biased region" description="Low complexity" evidence="2">
    <location>
        <begin position="7"/>
        <end position="18"/>
    </location>
</feature>
<dbReference type="Gene3D" id="6.10.250.3120">
    <property type="match status" value="1"/>
</dbReference>
<sequence length="510" mass="56265">MSNTRPLSASHSLLLSESQMLHRSPSGAQKKIRQRQEKRFDLTNQSSASALPASSASPPTAAVTSNSVDHRSMASSVSTANTSSVDCEYRSVIDSGAYHSILPDEPPFIVTQSKSSKPQPPQPPPRPSPPKVSVSTPPWSIPSPMSSPNSSLNSTTSGGYASSIPANSLLNSAFIVDSGGKPMVEVHPMPSQQFTEPASLSASSSLKDFPSSCENQNQKPKEKPRVPKKPMNLVLNSSSKLNSPSLNALSLSSTSLNMLPFTPLTPSQSSTSVSRLFTTPSLICLHTALMKTDLNEEEIAKVESKRQKVCAVCFYSAVGGINFSILLDERWSLLQLIESLSKKITVLDEEHQSLQTEIESNELLRGKLIEELTLKGSSDVSERMRLNLDHNTKLIRLQTKLRMQLERLESMLNNNMEGIDREAISARIERVKSQINDQSSLREVFERRDSLLSVIIESRLDDESVPQWRLYKETWKKLTEEQQEIEERLQIARDQLSALQNVQAATTPTA</sequence>
<keyword evidence="1" id="KW-0175">Coiled coil</keyword>
<feature type="region of interest" description="Disordered" evidence="2">
    <location>
        <begin position="184"/>
        <end position="230"/>
    </location>
</feature>
<dbReference type="OrthoDB" id="10063560at2759"/>
<accession>A0A3P6RSG1</accession>
<organism evidence="4 5">
    <name type="scientific">Anisakis simplex</name>
    <name type="common">Herring worm</name>
    <dbReference type="NCBI Taxonomy" id="6269"/>
    <lineage>
        <taxon>Eukaryota</taxon>
        <taxon>Metazoa</taxon>
        <taxon>Ecdysozoa</taxon>
        <taxon>Nematoda</taxon>
        <taxon>Chromadorea</taxon>
        <taxon>Rhabditida</taxon>
        <taxon>Spirurina</taxon>
        <taxon>Ascaridomorpha</taxon>
        <taxon>Ascaridoidea</taxon>
        <taxon>Anisakidae</taxon>
        <taxon>Anisakis</taxon>
        <taxon>Anisakis simplex complex</taxon>
    </lineage>
</organism>
<feature type="region of interest" description="Disordered" evidence="2">
    <location>
        <begin position="1"/>
        <end position="84"/>
    </location>
</feature>
<feature type="compositionally biased region" description="Low complexity" evidence="2">
    <location>
        <begin position="131"/>
        <end position="157"/>
    </location>
</feature>
<proteinExistence type="predicted"/>
<feature type="region of interest" description="Disordered" evidence="2">
    <location>
        <begin position="103"/>
        <end position="159"/>
    </location>
</feature>
<gene>
    <name evidence="4" type="ORF">ASIM_LOCUS16147</name>
</gene>
<feature type="coiled-coil region" evidence="1">
    <location>
        <begin position="475"/>
        <end position="502"/>
    </location>
</feature>
<name>A0A3P6RSG1_ANISI</name>
<feature type="compositionally biased region" description="Pro residues" evidence="2">
    <location>
        <begin position="118"/>
        <end position="130"/>
    </location>
</feature>
<dbReference type="AlphaFoldDB" id="A0A3P6RSG1"/>
<feature type="compositionally biased region" description="Low complexity" evidence="2">
    <location>
        <begin position="73"/>
        <end position="84"/>
    </location>
</feature>
<dbReference type="Pfam" id="PF08687">
    <property type="entry name" value="ASD2"/>
    <property type="match status" value="1"/>
</dbReference>
<evidence type="ECO:0000259" key="3">
    <source>
        <dbReference type="Pfam" id="PF08687"/>
    </source>
</evidence>
<reference evidence="4 5" key="1">
    <citation type="submission" date="2018-11" db="EMBL/GenBank/DDBJ databases">
        <authorList>
            <consortium name="Pathogen Informatics"/>
        </authorList>
    </citation>
    <scope>NUCLEOTIDE SEQUENCE [LARGE SCALE GENOMIC DNA]</scope>
</reference>
<dbReference type="InterPro" id="IPR014799">
    <property type="entry name" value="ASD2_dom"/>
</dbReference>
<keyword evidence="5" id="KW-1185">Reference proteome</keyword>
<dbReference type="EMBL" id="UYRR01032848">
    <property type="protein sequence ID" value="VDK56975.1"/>
    <property type="molecule type" value="Genomic_DNA"/>
</dbReference>
<dbReference type="Proteomes" id="UP000267096">
    <property type="component" value="Unassembled WGS sequence"/>
</dbReference>
<evidence type="ECO:0000256" key="2">
    <source>
        <dbReference type="SAM" id="MobiDB-lite"/>
    </source>
</evidence>
<feature type="compositionally biased region" description="Polar residues" evidence="2">
    <location>
        <begin position="190"/>
        <end position="218"/>
    </location>
</feature>
<protein>
    <recommendedName>
        <fullName evidence="3">ASD2 domain-containing protein</fullName>
    </recommendedName>
</protein>
<evidence type="ECO:0000313" key="4">
    <source>
        <dbReference type="EMBL" id="VDK56975.1"/>
    </source>
</evidence>